<feature type="domain" description="WAP" evidence="3">
    <location>
        <begin position="1"/>
        <end position="26"/>
    </location>
</feature>
<dbReference type="FunFam" id="4.10.410.10:FF:000004">
    <property type="entry name" value="Tissue factor pathway inhibitor"/>
    <property type="match status" value="1"/>
</dbReference>
<dbReference type="PANTHER" id="PTHR46751">
    <property type="entry name" value="EPPIN"/>
    <property type="match status" value="1"/>
</dbReference>
<dbReference type="PROSITE" id="PS51390">
    <property type="entry name" value="WAP"/>
    <property type="match status" value="1"/>
</dbReference>
<organism evidence="4 5">
    <name type="scientific">Charadrius vociferus</name>
    <name type="common">Killdeer</name>
    <name type="synonym">Aegialitis vocifera</name>
    <dbReference type="NCBI Taxonomy" id="50402"/>
    <lineage>
        <taxon>Eukaryota</taxon>
        <taxon>Metazoa</taxon>
        <taxon>Chordata</taxon>
        <taxon>Craniata</taxon>
        <taxon>Vertebrata</taxon>
        <taxon>Euteleostomi</taxon>
        <taxon>Archelosauria</taxon>
        <taxon>Archosauria</taxon>
        <taxon>Dinosauria</taxon>
        <taxon>Saurischia</taxon>
        <taxon>Theropoda</taxon>
        <taxon>Coelurosauria</taxon>
        <taxon>Aves</taxon>
        <taxon>Neognathae</taxon>
        <taxon>Neoaves</taxon>
        <taxon>Charadriiformes</taxon>
        <taxon>Charadriidae</taxon>
        <taxon>Charadrius</taxon>
    </lineage>
</organism>
<dbReference type="CDD" id="cd00109">
    <property type="entry name" value="Kunitz-type"/>
    <property type="match status" value="1"/>
</dbReference>
<keyword evidence="1" id="KW-1015">Disulfide bond</keyword>
<dbReference type="InterPro" id="IPR036645">
    <property type="entry name" value="Elafin-like_sf"/>
</dbReference>
<feature type="non-terminal residue" evidence="4">
    <location>
        <position position="1"/>
    </location>
</feature>
<evidence type="ECO:0000259" key="2">
    <source>
        <dbReference type="PROSITE" id="PS50279"/>
    </source>
</evidence>
<dbReference type="GO" id="GO:0005576">
    <property type="term" value="C:extracellular region"/>
    <property type="evidence" value="ECO:0007669"/>
    <property type="project" value="InterPro"/>
</dbReference>
<dbReference type="Pfam" id="PF00014">
    <property type="entry name" value="Kunitz_BPTI"/>
    <property type="match status" value="1"/>
</dbReference>
<feature type="non-terminal residue" evidence="4">
    <location>
        <position position="90"/>
    </location>
</feature>
<evidence type="ECO:0000313" key="4">
    <source>
        <dbReference type="EMBL" id="KGL99973.1"/>
    </source>
</evidence>
<dbReference type="InterPro" id="IPR051388">
    <property type="entry name" value="Serpin_venom_toxin"/>
</dbReference>
<dbReference type="InterPro" id="IPR020901">
    <property type="entry name" value="Prtase_inh_Kunz-CS"/>
</dbReference>
<dbReference type="InterPro" id="IPR002223">
    <property type="entry name" value="Kunitz_BPTI"/>
</dbReference>
<dbReference type="InterPro" id="IPR036880">
    <property type="entry name" value="Kunitz_BPTI_sf"/>
</dbReference>
<keyword evidence="5" id="KW-1185">Reference proteome</keyword>
<dbReference type="SUPFAM" id="SSF57256">
    <property type="entry name" value="Elafin-like"/>
    <property type="match status" value="1"/>
</dbReference>
<dbReference type="PROSITE" id="PS00280">
    <property type="entry name" value="BPTI_KUNITZ_1"/>
    <property type="match status" value="1"/>
</dbReference>
<reference evidence="5" key="1">
    <citation type="journal article" date="2014" name="Science">
        <title>Comparative genomics reveals insights into avian genome evolution and adaptation.</title>
        <authorList>
            <consortium name="Avian Genome Consortium"/>
            <person name="Zhang G."/>
            <person name="Li C."/>
            <person name="Li Q."/>
            <person name="Li B."/>
            <person name="Larkin D.M."/>
            <person name="Lee C."/>
            <person name="Storz J.F."/>
            <person name="Antunes A."/>
            <person name="Greenwold M.J."/>
            <person name="Meredith R.W."/>
            <person name="Odeen A."/>
            <person name="Cui J."/>
            <person name="Zhou Q."/>
            <person name="Xu L."/>
            <person name="Pan H."/>
            <person name="Wang Z."/>
            <person name="Jin L."/>
            <person name="Zhang P."/>
            <person name="Hu H."/>
            <person name="Yang W."/>
            <person name="Hu J."/>
            <person name="Xiao J."/>
            <person name="Yang Z."/>
            <person name="Liu Y."/>
            <person name="Xie Q."/>
            <person name="Yu H."/>
            <person name="Lian J."/>
            <person name="Wen P."/>
            <person name="Zhang F."/>
            <person name="Li H."/>
            <person name="Zeng Y."/>
            <person name="Xiong Z."/>
            <person name="Liu S."/>
            <person name="Zhou L."/>
            <person name="Huang Z."/>
            <person name="An N."/>
            <person name="Wang J."/>
            <person name="Zheng Q."/>
            <person name="Xiong Y."/>
            <person name="Wang G."/>
            <person name="Wang B."/>
            <person name="Wang J."/>
            <person name="Fan Y."/>
            <person name="da Fonseca R.R."/>
            <person name="Alfaro-Nunez A."/>
            <person name="Schubert M."/>
            <person name="Orlando L."/>
            <person name="Mourier T."/>
            <person name="Howard J.T."/>
            <person name="Ganapathy G."/>
            <person name="Pfenning A."/>
            <person name="Whitney O."/>
            <person name="Rivas M.V."/>
            <person name="Hara E."/>
            <person name="Smith J."/>
            <person name="Farre M."/>
            <person name="Narayan J."/>
            <person name="Slavov G."/>
            <person name="Romanov M.N."/>
            <person name="Borges R."/>
            <person name="Machado J.P."/>
            <person name="Khan I."/>
            <person name="Springer M.S."/>
            <person name="Gatesy J."/>
            <person name="Hoffmann F.G."/>
            <person name="Opazo J.C."/>
            <person name="Hastad O."/>
            <person name="Sawyer R.H."/>
            <person name="Kim H."/>
            <person name="Kim K.W."/>
            <person name="Kim H.J."/>
            <person name="Cho S."/>
            <person name="Li N."/>
            <person name="Huang Y."/>
            <person name="Bruford M.W."/>
            <person name="Zhan X."/>
            <person name="Dixon A."/>
            <person name="Bertelsen M.F."/>
            <person name="Derryberry E."/>
            <person name="Warren W."/>
            <person name="Wilson R.K."/>
            <person name="Li S."/>
            <person name="Ray D.A."/>
            <person name="Green R.E."/>
            <person name="O'Brien S.J."/>
            <person name="Griffin D."/>
            <person name="Johnson W.E."/>
            <person name="Haussler D."/>
            <person name="Ryder O.A."/>
            <person name="Willerslev E."/>
            <person name="Graves G.R."/>
            <person name="Alstrom P."/>
            <person name="Fjeldsa J."/>
            <person name="Mindell D.P."/>
            <person name="Edwards S.V."/>
            <person name="Braun E.L."/>
            <person name="Rahbek C."/>
            <person name="Burt D.W."/>
            <person name="Houde P."/>
            <person name="Zhang Y."/>
            <person name="Yang H."/>
            <person name="Wang J."/>
            <person name="Jarvis E.D."/>
            <person name="Gilbert M.T."/>
            <person name="Wang J."/>
        </authorList>
    </citation>
    <scope>NUCLEOTIDE SEQUENCE [LARGE SCALE GENOMIC DNA]</scope>
</reference>
<dbReference type="SMART" id="SM00131">
    <property type="entry name" value="KU"/>
    <property type="match status" value="1"/>
</dbReference>
<evidence type="ECO:0000256" key="1">
    <source>
        <dbReference type="ARBA" id="ARBA00023157"/>
    </source>
</evidence>
<proteinExistence type="predicted"/>
<evidence type="ECO:0000259" key="3">
    <source>
        <dbReference type="PROSITE" id="PS51390"/>
    </source>
</evidence>
<dbReference type="Pfam" id="PF00095">
    <property type="entry name" value="WAP"/>
    <property type="match status" value="1"/>
</dbReference>
<dbReference type="AlphaFoldDB" id="A0A0A0B2J3"/>
<dbReference type="InterPro" id="IPR008197">
    <property type="entry name" value="WAP_dom"/>
</dbReference>
<sequence>CSSDDDCPGSERCCSTGCGRECQLPTGAASNGTVSLGDICHLPPVPGPCRGHFSHYAYNPATGTCQPFTYSGCGGNPNNFKTVEECQQVC</sequence>
<protein>
    <submittedName>
        <fullName evidence="4">Eppin</fullName>
    </submittedName>
</protein>
<dbReference type="PROSITE" id="PS50279">
    <property type="entry name" value="BPTI_KUNITZ_2"/>
    <property type="match status" value="1"/>
</dbReference>
<gene>
    <name evidence="4" type="ORF">N301_06139</name>
</gene>
<dbReference type="Gene3D" id="4.10.75.10">
    <property type="entry name" value="Elafin-like"/>
    <property type="match status" value="1"/>
</dbReference>
<name>A0A0A0B2J3_CHAVO</name>
<dbReference type="Proteomes" id="UP000053858">
    <property type="component" value="Unassembled WGS sequence"/>
</dbReference>
<dbReference type="Gene3D" id="4.10.410.10">
    <property type="entry name" value="Pancreatic trypsin inhibitor Kunitz domain"/>
    <property type="match status" value="1"/>
</dbReference>
<evidence type="ECO:0000313" key="5">
    <source>
        <dbReference type="Proteomes" id="UP000053858"/>
    </source>
</evidence>
<dbReference type="PRINTS" id="PR00759">
    <property type="entry name" value="BASICPTASE"/>
</dbReference>
<dbReference type="MEROPS" id="I17.003"/>
<dbReference type="STRING" id="50402.A0A0A0B2J3"/>
<dbReference type="PANTHER" id="PTHR46751:SF1">
    <property type="entry name" value="WAP FOUR-DISULFIDE CORE DOMAIN PROTEIN 6A"/>
    <property type="match status" value="1"/>
</dbReference>
<dbReference type="GO" id="GO:0004867">
    <property type="term" value="F:serine-type endopeptidase inhibitor activity"/>
    <property type="evidence" value="ECO:0007669"/>
    <property type="project" value="InterPro"/>
</dbReference>
<dbReference type="SUPFAM" id="SSF57362">
    <property type="entry name" value="BPTI-like"/>
    <property type="match status" value="1"/>
</dbReference>
<accession>A0A0A0B2J3</accession>
<feature type="domain" description="BPTI/Kunitz inhibitor" evidence="2">
    <location>
        <begin position="40"/>
        <end position="90"/>
    </location>
</feature>
<dbReference type="EMBL" id="KL884773">
    <property type="protein sequence ID" value="KGL99973.1"/>
    <property type="molecule type" value="Genomic_DNA"/>
</dbReference>